<evidence type="ECO:0000313" key="2">
    <source>
        <dbReference type="Proteomes" id="UP000189800"/>
    </source>
</evidence>
<evidence type="ECO:0000313" key="1">
    <source>
        <dbReference type="EMBL" id="OOS23274.1"/>
    </source>
</evidence>
<organism evidence="1 2">
    <name type="scientific">Moraxella pluranimalium</name>
    <dbReference type="NCBI Taxonomy" id="470453"/>
    <lineage>
        <taxon>Bacteria</taxon>
        <taxon>Pseudomonadati</taxon>
        <taxon>Pseudomonadota</taxon>
        <taxon>Gammaproteobacteria</taxon>
        <taxon>Moraxellales</taxon>
        <taxon>Moraxellaceae</taxon>
        <taxon>Moraxella</taxon>
    </lineage>
</organism>
<dbReference type="PROSITE" id="PS51257">
    <property type="entry name" value="PROKAR_LIPOPROTEIN"/>
    <property type="match status" value="1"/>
</dbReference>
<keyword evidence="2" id="KW-1185">Reference proteome</keyword>
<sequence>MRTSRFFKLTLPISCMLGLASCDLVEKTTQSTPTLSDQEIAKLIPSRVKNTKSWAADIARVYDELKLVKNTQNICTTIAIIDQESNFHANPSVANLGNAALKAIDEKLEDKLGKNLAGVFRNMLETRPTKQDNFIKQIKAVKNEKELDELYREIFDYFTKTYKVSGIANITKLSGQGIDERINPVTTLGSMQVHIDYAREHRRTNMSDRELRSDLYTQFGGLYYGIHRLMVYQADYDKPLYRFADYNSGMYSSRNAAFQQRVSSLSGTKLDIDGDLLLYKDGDPISKKSSTELAVVKLLANAPTPLNERQIRADLRKEKSKDFEQTKTYLAVSDLFQQKYGKKPSYAIMPQVVISGPKLSKDYNTNWFATRVDGRYQTCMATAKRLKLVKG</sequence>
<dbReference type="OrthoDB" id="596976at2"/>
<dbReference type="Pfam" id="PF07759">
    <property type="entry name" value="DUF1615"/>
    <property type="match status" value="1"/>
</dbReference>
<dbReference type="EMBL" id="MUYU01000018">
    <property type="protein sequence ID" value="OOS23274.1"/>
    <property type="molecule type" value="Genomic_DNA"/>
</dbReference>
<protein>
    <recommendedName>
        <fullName evidence="3">DUF1615 domain-containing protein</fullName>
    </recommendedName>
</protein>
<comment type="caution">
    <text evidence="1">The sequence shown here is derived from an EMBL/GenBank/DDBJ whole genome shotgun (WGS) entry which is preliminary data.</text>
</comment>
<dbReference type="InterPro" id="IPR011673">
    <property type="entry name" value="DUF1615"/>
</dbReference>
<gene>
    <name evidence="1" type="ORF">B0680_07875</name>
</gene>
<accession>A0A1T0CLT2</accession>
<dbReference type="Proteomes" id="UP000189800">
    <property type="component" value="Unassembled WGS sequence"/>
</dbReference>
<reference evidence="1 2" key="1">
    <citation type="submission" date="2017-02" db="EMBL/GenBank/DDBJ databases">
        <title>Draft genome sequence of Moraxella pluranimalium CCUG 54913T type strain.</title>
        <authorList>
            <person name="Salva-Serra F."/>
            <person name="Engstrom-Jakobsson H."/>
            <person name="Thorell K."/>
            <person name="Jaen-Luchoro D."/>
            <person name="Gonzales-Siles L."/>
            <person name="Karlsson R."/>
            <person name="Yazdan S."/>
            <person name="Boulund F."/>
            <person name="Johnning A."/>
            <person name="Engstrand L."/>
            <person name="Kristiansson E."/>
            <person name="Moore E."/>
        </authorList>
    </citation>
    <scope>NUCLEOTIDE SEQUENCE [LARGE SCALE GENOMIC DNA]</scope>
    <source>
        <strain evidence="1 2">CCUG 54913</strain>
    </source>
</reference>
<name>A0A1T0CLT2_9GAMM</name>
<proteinExistence type="predicted"/>
<dbReference type="STRING" id="470453.B0680_07875"/>
<evidence type="ECO:0008006" key="3">
    <source>
        <dbReference type="Google" id="ProtNLM"/>
    </source>
</evidence>
<dbReference type="RefSeq" id="WP_078254597.1">
    <property type="nucleotide sequence ID" value="NZ_MUYU01000018.1"/>
</dbReference>
<dbReference type="AlphaFoldDB" id="A0A1T0CLT2"/>